<gene>
    <name evidence="2" type="ORF">GT755_32770</name>
</gene>
<accession>A0A7C9N6M3</accession>
<evidence type="ECO:0000313" key="2">
    <source>
        <dbReference type="EMBL" id="NAS26434.1"/>
    </source>
</evidence>
<protein>
    <submittedName>
        <fullName evidence="2">Uncharacterized protein</fullName>
    </submittedName>
</protein>
<dbReference type="AlphaFoldDB" id="A0A7C9N6M3"/>
<name>A0A7C9N6M3_9ACTN</name>
<evidence type="ECO:0000256" key="1">
    <source>
        <dbReference type="SAM" id="SignalP"/>
    </source>
</evidence>
<evidence type="ECO:0000313" key="3">
    <source>
        <dbReference type="Proteomes" id="UP000479526"/>
    </source>
</evidence>
<reference evidence="2 3" key="1">
    <citation type="submission" date="2020-01" db="EMBL/GenBank/DDBJ databases">
        <title>Herbidospora sp. NEAU-GS84 nov., a novel actinomycete isolated from soil.</title>
        <authorList>
            <person name="Han L."/>
        </authorList>
    </citation>
    <scope>NUCLEOTIDE SEQUENCE [LARGE SCALE GENOMIC DNA]</scope>
    <source>
        <strain evidence="2 3">NEAU-GS84</strain>
    </source>
</reference>
<keyword evidence="1" id="KW-0732">Signal</keyword>
<comment type="caution">
    <text evidence="2">The sequence shown here is derived from an EMBL/GenBank/DDBJ whole genome shotgun (WGS) entry which is preliminary data.</text>
</comment>
<keyword evidence="3" id="KW-1185">Reference proteome</keyword>
<feature type="chain" id="PRO_5028804744" evidence="1">
    <location>
        <begin position="27"/>
        <end position="144"/>
    </location>
</feature>
<dbReference type="EMBL" id="WXEW01000011">
    <property type="protein sequence ID" value="NAS26434.1"/>
    <property type="molecule type" value="Genomic_DNA"/>
</dbReference>
<feature type="signal peptide" evidence="1">
    <location>
        <begin position="1"/>
        <end position="26"/>
    </location>
</feature>
<dbReference type="RefSeq" id="WP_161483451.1">
    <property type="nucleotide sequence ID" value="NZ_WXEW01000011.1"/>
</dbReference>
<sequence length="144" mass="13843">MKRMIKAALVVATFGVAAMFAAPAQAADGPVSDLLGGIPLVGGQLPALPGADLAAVTGAVPPAAAPVAGWTEAVRATPMSASSNDVSTQLAPTLDAVTGAAGQVTSGANHISGASKDLTGSATQVSKAAQNLSGAVRNIVSGTR</sequence>
<organism evidence="2 3">
    <name type="scientific">Herbidospora solisilvae</name>
    <dbReference type="NCBI Taxonomy" id="2696284"/>
    <lineage>
        <taxon>Bacteria</taxon>
        <taxon>Bacillati</taxon>
        <taxon>Actinomycetota</taxon>
        <taxon>Actinomycetes</taxon>
        <taxon>Streptosporangiales</taxon>
        <taxon>Streptosporangiaceae</taxon>
        <taxon>Herbidospora</taxon>
    </lineage>
</organism>
<dbReference type="Proteomes" id="UP000479526">
    <property type="component" value="Unassembled WGS sequence"/>
</dbReference>
<proteinExistence type="predicted"/>